<evidence type="ECO:0000259" key="3">
    <source>
        <dbReference type="Pfam" id="PF00171"/>
    </source>
</evidence>
<evidence type="ECO:0000256" key="2">
    <source>
        <dbReference type="ARBA" id="ARBA00023002"/>
    </source>
</evidence>
<dbReference type="PANTHER" id="PTHR43570">
    <property type="entry name" value="ALDEHYDE DEHYDROGENASE"/>
    <property type="match status" value="1"/>
</dbReference>
<sequence length="83" mass="8769">MLRLCPDLSSTASLEVLKREIFGPIIPILSVSGVEEAIDIINRIGPKPLIAYCYTKEEGSENAFVKSVPAGNIAVNGGPQVGT</sequence>
<evidence type="ECO:0000256" key="1">
    <source>
        <dbReference type="ARBA" id="ARBA00009986"/>
    </source>
</evidence>
<proteinExistence type="inferred from homology"/>
<dbReference type="SUPFAM" id="SSF53720">
    <property type="entry name" value="ALDH-like"/>
    <property type="match status" value="1"/>
</dbReference>
<dbReference type="InterPro" id="IPR015590">
    <property type="entry name" value="Aldehyde_DH_dom"/>
</dbReference>
<dbReference type="InterPro" id="IPR016161">
    <property type="entry name" value="Ald_DH/histidinol_DH"/>
</dbReference>
<gene>
    <name evidence="4" type="ORF">CCMP2556_LOCUS1088</name>
</gene>
<keyword evidence="5" id="KW-1185">Reference proteome</keyword>
<dbReference type="InterPro" id="IPR012394">
    <property type="entry name" value="Aldehyde_DH_NAD(P)"/>
</dbReference>
<dbReference type="EMBL" id="CAXAMN010000337">
    <property type="protein sequence ID" value="CAK8987991.1"/>
    <property type="molecule type" value="Genomic_DNA"/>
</dbReference>
<name>A0ABP0HCT1_9DINO</name>
<organism evidence="4 5">
    <name type="scientific">Durusdinium trenchii</name>
    <dbReference type="NCBI Taxonomy" id="1381693"/>
    <lineage>
        <taxon>Eukaryota</taxon>
        <taxon>Sar</taxon>
        <taxon>Alveolata</taxon>
        <taxon>Dinophyceae</taxon>
        <taxon>Suessiales</taxon>
        <taxon>Symbiodiniaceae</taxon>
        <taxon>Durusdinium</taxon>
    </lineage>
</organism>
<comment type="caution">
    <text evidence="4">The sequence shown here is derived from an EMBL/GenBank/DDBJ whole genome shotgun (WGS) entry which is preliminary data.</text>
</comment>
<evidence type="ECO:0000313" key="4">
    <source>
        <dbReference type="EMBL" id="CAK8987991.1"/>
    </source>
</evidence>
<keyword evidence="2" id="KW-0560">Oxidoreductase</keyword>
<reference evidence="4 5" key="1">
    <citation type="submission" date="2024-02" db="EMBL/GenBank/DDBJ databases">
        <authorList>
            <person name="Chen Y."/>
            <person name="Shah S."/>
            <person name="Dougan E. K."/>
            <person name="Thang M."/>
            <person name="Chan C."/>
        </authorList>
    </citation>
    <scope>NUCLEOTIDE SEQUENCE [LARGE SCALE GENOMIC DNA]</scope>
</reference>
<comment type="similarity">
    <text evidence="1">Belongs to the aldehyde dehydrogenase family.</text>
</comment>
<dbReference type="InterPro" id="IPR016163">
    <property type="entry name" value="Ald_DH_C"/>
</dbReference>
<feature type="domain" description="Aldehyde dehydrogenase" evidence="3">
    <location>
        <begin position="11"/>
        <end position="79"/>
    </location>
</feature>
<accession>A0ABP0HCT1</accession>
<dbReference type="Proteomes" id="UP001642484">
    <property type="component" value="Unassembled WGS sequence"/>
</dbReference>
<evidence type="ECO:0000313" key="5">
    <source>
        <dbReference type="Proteomes" id="UP001642484"/>
    </source>
</evidence>
<dbReference type="Gene3D" id="3.40.309.10">
    <property type="entry name" value="Aldehyde Dehydrogenase, Chain A, domain 2"/>
    <property type="match status" value="1"/>
</dbReference>
<dbReference type="PANTHER" id="PTHR43570:SF16">
    <property type="entry name" value="ALDEHYDE DEHYDROGENASE TYPE III, ISOFORM Q"/>
    <property type="match status" value="1"/>
</dbReference>
<dbReference type="Pfam" id="PF00171">
    <property type="entry name" value="Aldedh"/>
    <property type="match status" value="1"/>
</dbReference>
<protein>
    <recommendedName>
        <fullName evidence="3">Aldehyde dehydrogenase domain-containing protein</fullName>
    </recommendedName>
</protein>